<proteinExistence type="predicted"/>
<sequence>MFMEEPGPLARFVERFSTFFINCQLSPVRLFVKISSDEPLESSSDPFELLPVSDQKVFFGSAQPVLRASQLQLDKNAEPPWDPDPLIGYWYRLGLVFFYFFIINFTIPLSARSRLVVSSHSKILSKNNNKKTADSNYFSFVNLCGRELNLVDPKSPPDPSPWSVDCKLTTLTPLESCNLTIYSFARKIQYNLKMTNSHIEFVRKCPINIFPISRNPKEFAQEIAEMKTIQGDDQPFYVMNAGTILAAVNEWFQFLPRIIPFYSVKCNDDPVLLQLLAKHPNVGFHCVTRENVDASLELVPFRHVLYGNHLWTRGTLRYASENKVGLLSVDGMADIDRVALVYPQANIILNISVNPNGEDSRTDNGCSIQDAPEILQHAYDIGVNLCGLSFHVGSGCRDATVFFKAIHVCSELFKFGKSIGLKLDHLNIGGGFFNRTPDDYSDFVPFEDVCKVINGALDYCFPMEDYPDLKIIAQPGRFFASDAFCLSTRIVSKRSVDLSLVTNDDFDSGSQAYVYQINEGFYGSFGCRLMSHCEPKCSPLFADEADSYTSKQFYGSVIGPTSDEFDVAQSLCHLRQMFIGEWLIWPKMGAYSRNNRANLGDVDVPTPAVYYFCNENEWRCIQNMDPKIEIVDPSDTVDPTNISLMSLDENECRDCLIDDFSDNQSFTDESVVSTEDWMARWQFHEPIEIFQ</sequence>
<name>A0AC34RL15_9BILA</name>
<protein>
    <submittedName>
        <fullName evidence="2">Ornithine decarboxylase</fullName>
    </submittedName>
</protein>
<accession>A0AC34RL15</accession>
<dbReference type="WBParaSite" id="JU765_v2.g795.t1">
    <property type="protein sequence ID" value="JU765_v2.g795.t1"/>
    <property type="gene ID" value="JU765_v2.g795"/>
</dbReference>
<evidence type="ECO:0000313" key="1">
    <source>
        <dbReference type="Proteomes" id="UP000887576"/>
    </source>
</evidence>
<dbReference type="Proteomes" id="UP000887576">
    <property type="component" value="Unplaced"/>
</dbReference>
<evidence type="ECO:0000313" key="2">
    <source>
        <dbReference type="WBParaSite" id="JU765_v2.g795.t1"/>
    </source>
</evidence>
<organism evidence="1 2">
    <name type="scientific">Panagrolaimus sp. JU765</name>
    <dbReference type="NCBI Taxonomy" id="591449"/>
    <lineage>
        <taxon>Eukaryota</taxon>
        <taxon>Metazoa</taxon>
        <taxon>Ecdysozoa</taxon>
        <taxon>Nematoda</taxon>
        <taxon>Chromadorea</taxon>
        <taxon>Rhabditida</taxon>
        <taxon>Tylenchina</taxon>
        <taxon>Panagrolaimomorpha</taxon>
        <taxon>Panagrolaimoidea</taxon>
        <taxon>Panagrolaimidae</taxon>
        <taxon>Panagrolaimus</taxon>
    </lineage>
</organism>
<reference evidence="2" key="1">
    <citation type="submission" date="2022-11" db="UniProtKB">
        <authorList>
            <consortium name="WormBaseParasite"/>
        </authorList>
    </citation>
    <scope>IDENTIFICATION</scope>
</reference>